<proteinExistence type="predicted"/>
<feature type="domain" description="EF-hand" evidence="5">
    <location>
        <begin position="751"/>
        <end position="786"/>
    </location>
</feature>
<dbReference type="GO" id="GO:0005509">
    <property type="term" value="F:calcium ion binding"/>
    <property type="evidence" value="ECO:0007669"/>
    <property type="project" value="InterPro"/>
</dbReference>
<evidence type="ECO:0000256" key="1">
    <source>
        <dbReference type="ARBA" id="ARBA00022723"/>
    </source>
</evidence>
<dbReference type="InterPro" id="IPR051581">
    <property type="entry name" value="Ca-bind"/>
</dbReference>
<dbReference type="AlphaFoldDB" id="G0QRH4"/>
<dbReference type="SMART" id="SM00054">
    <property type="entry name" value="EFh"/>
    <property type="match status" value="8"/>
</dbReference>
<feature type="transmembrane region" description="Helical" evidence="4">
    <location>
        <begin position="1155"/>
        <end position="1176"/>
    </location>
</feature>
<dbReference type="GeneID" id="14908335"/>
<keyword evidence="2" id="KW-0677">Repeat</keyword>
<evidence type="ECO:0000256" key="3">
    <source>
        <dbReference type="ARBA" id="ARBA00022837"/>
    </source>
</evidence>
<dbReference type="InterPro" id="IPR011992">
    <property type="entry name" value="EF-hand-dom_pair"/>
</dbReference>
<keyword evidence="4" id="KW-1133">Transmembrane helix</keyword>
<evidence type="ECO:0000313" key="7">
    <source>
        <dbReference type="Proteomes" id="UP000008983"/>
    </source>
</evidence>
<feature type="transmembrane region" description="Helical" evidence="4">
    <location>
        <begin position="1132"/>
        <end position="1149"/>
    </location>
</feature>
<dbReference type="Gene3D" id="1.10.238.10">
    <property type="entry name" value="EF-hand"/>
    <property type="match status" value="4"/>
</dbReference>
<dbReference type="InterPro" id="IPR018247">
    <property type="entry name" value="EF_Hand_1_Ca_BS"/>
</dbReference>
<protein>
    <recommendedName>
        <fullName evidence="5">EF-hand domain-containing protein</fullName>
    </recommendedName>
</protein>
<dbReference type="InParanoid" id="G0QRH4"/>
<accession>G0QRH4</accession>
<evidence type="ECO:0000256" key="2">
    <source>
        <dbReference type="ARBA" id="ARBA00022737"/>
    </source>
</evidence>
<dbReference type="STRING" id="857967.G0QRH4"/>
<evidence type="ECO:0000256" key="4">
    <source>
        <dbReference type="SAM" id="Phobius"/>
    </source>
</evidence>
<keyword evidence="1" id="KW-0479">Metal-binding</keyword>
<dbReference type="PANTHER" id="PTHR34524">
    <property type="entry name" value="CALCYPHOSIN"/>
    <property type="match status" value="1"/>
</dbReference>
<keyword evidence="4" id="KW-0472">Membrane</keyword>
<organism evidence="6 7">
    <name type="scientific">Ichthyophthirius multifiliis</name>
    <name type="common">White spot disease agent</name>
    <name type="synonym">Ich</name>
    <dbReference type="NCBI Taxonomy" id="5932"/>
    <lineage>
        <taxon>Eukaryota</taxon>
        <taxon>Sar</taxon>
        <taxon>Alveolata</taxon>
        <taxon>Ciliophora</taxon>
        <taxon>Intramacronucleata</taxon>
        <taxon>Oligohymenophorea</taxon>
        <taxon>Hymenostomatida</taxon>
        <taxon>Ophryoglenina</taxon>
        <taxon>Ichthyophthirius</taxon>
    </lineage>
</organism>
<feature type="domain" description="EF-hand" evidence="5">
    <location>
        <begin position="883"/>
        <end position="918"/>
    </location>
</feature>
<dbReference type="Pfam" id="PF13202">
    <property type="entry name" value="EF-hand_5"/>
    <property type="match status" value="2"/>
</dbReference>
<keyword evidence="7" id="KW-1185">Reference proteome</keyword>
<dbReference type="PROSITE" id="PS00018">
    <property type="entry name" value="EF_HAND_1"/>
    <property type="match status" value="3"/>
</dbReference>
<keyword evidence="4" id="KW-0812">Transmembrane</keyword>
<dbReference type="PROSITE" id="PS50222">
    <property type="entry name" value="EF_HAND_2"/>
    <property type="match status" value="4"/>
</dbReference>
<name>G0QRH4_ICHMU</name>
<evidence type="ECO:0000259" key="5">
    <source>
        <dbReference type="PROSITE" id="PS50222"/>
    </source>
</evidence>
<sequence length="1249" mass="149855">MNKTQRDFSASQITNFTLVSQKSQRLIEDVSQKSTSKIYRLKGIFNCEDIRVSWNAFGIYLKKKKNIIFLYIYKIINQVCIQVDNQEWEDLQQQKISDNLHLQLQILNQKDVVIHGKEINNQGAQYFQYLKISQKEVAQNKVYIQILYQDLMELKEQMAECLQIKLTLQKLVYILKWKKIKQKHVQKELLNNYKIKLKMKIMQIWKYLMQAFLELEMELRLFNLMNFQVRMLKIFLINIKIQVLGRKRRNEFNKRKFKKFCKFKKMQDNLNEKPDDILEIDESTKNYLKKSMNIDYDQLKNRNKRSIFDTLRYKSSNQISNMNKTQVYKDNLKTTHNKQNSIYFFNPYKDNNHAFVELCKNCKGKHYIGIKLTNDDIFKGIRKLNLDLNPLQITELHRILDKNKDGFVDLDDWMNVIVSNCKTMQREDDWQWTNDVLNKIKQWYKNEGLSIQDAFRVFDQDFDGYINKKDIENFLLQVLKLSDKEIEPQRINRIFKLMDEFKRGAIKMADLNRLLSEEKQNFVVTGGKFIEGRDSLDWKINAKQQIGLVLSRQYQNLEQSFEQISNYKNRIIYSQFEQWVEKSRALQGFNLNNQLIQQVFSDLDPHKKGYLTKKDWIQNFSVFNFQIQMIKEVQETVNSSFSTMQEAFNFFSNKQKFITFSQFENGIKNLFLDRFNNNDINTLWFKLADNNNKTIDFQNFLYIFGDKRSALQQQEHPKTFQLGGIQKKLKYASFDPITEEIVAKVQQILRTSNKNIDEIFKEFDKDNSGNISNLEFKSAFRNLSIGLTSKEIDVLLNFCDESGEGIVNWKEFLKKFNKNECQQRILERCKQRLKLINDDIHYYMLSPKDAFRHFNISNTGYMKFEEFYTFMQKLTQYGNYPLPPFEILRDLFDIIDVRKDNLIDINEWLQTFSQFKPPDSSLYNNLLQINSKEVKEQQEKQIKMNSYQKSLMVYDLLNQRLDLLKIKSPLNMNKKMDCKTPLKQLETSKEYDDIMTIIGRNRKYLTNIFTQIEKKQQAITYDMVKSIIGELLRSIGIVIDDFCYCKLIKFAEKTELLIINFSQTYIKKEWEEQQNNQKLKSYKNYYQVLEKSRKKKIIVLIFLFSVLFFIFINIQYINIFIIKKIILFKKRYSILLFILNIQIYIYIYIYIHQYIFFFDFSFLLLLLLLVFFKAFLMNIELTYFLNKESLLILIYFLMSFINSKVFTQSKVALSCYYLNILSSRTAQLISKALNYDELNYSKLFSLLKI</sequence>
<dbReference type="Pfam" id="PF13499">
    <property type="entry name" value="EF-hand_7"/>
    <property type="match status" value="1"/>
</dbReference>
<keyword evidence="3" id="KW-0106">Calcium</keyword>
<feature type="domain" description="EF-hand" evidence="5">
    <location>
        <begin position="388"/>
        <end position="423"/>
    </location>
</feature>
<dbReference type="CDD" id="cd00051">
    <property type="entry name" value="EFh"/>
    <property type="match status" value="1"/>
</dbReference>
<dbReference type="InterPro" id="IPR002048">
    <property type="entry name" value="EF_hand_dom"/>
</dbReference>
<dbReference type="OrthoDB" id="285291at2759"/>
<dbReference type="EMBL" id="GL983758">
    <property type="protein sequence ID" value="EGR32180.1"/>
    <property type="molecule type" value="Genomic_DNA"/>
</dbReference>
<reference evidence="6 7" key="1">
    <citation type="submission" date="2011-07" db="EMBL/GenBank/DDBJ databases">
        <authorList>
            <person name="Coyne R."/>
            <person name="Brami D."/>
            <person name="Johnson J."/>
            <person name="Hostetler J."/>
            <person name="Hannick L."/>
            <person name="Clark T."/>
            <person name="Cassidy-Hanley D."/>
            <person name="Inman J."/>
        </authorList>
    </citation>
    <scope>NUCLEOTIDE SEQUENCE [LARGE SCALE GENOMIC DNA]</scope>
    <source>
        <strain evidence="6 7">G5</strain>
    </source>
</reference>
<dbReference type="RefSeq" id="XP_004035666.1">
    <property type="nucleotide sequence ID" value="XM_004035618.1"/>
</dbReference>
<feature type="domain" description="EF-hand" evidence="5">
    <location>
        <begin position="446"/>
        <end position="481"/>
    </location>
</feature>
<dbReference type="Proteomes" id="UP000008983">
    <property type="component" value="Unassembled WGS sequence"/>
</dbReference>
<dbReference type="PANTHER" id="PTHR34524:SF6">
    <property type="entry name" value="CALCYPHOSINE LIKE"/>
    <property type="match status" value="1"/>
</dbReference>
<feature type="transmembrane region" description="Helical" evidence="4">
    <location>
        <begin position="1097"/>
        <end position="1120"/>
    </location>
</feature>
<dbReference type="SUPFAM" id="SSF47473">
    <property type="entry name" value="EF-hand"/>
    <property type="match status" value="3"/>
</dbReference>
<evidence type="ECO:0000313" key="6">
    <source>
        <dbReference type="EMBL" id="EGR32180.1"/>
    </source>
</evidence>
<gene>
    <name evidence="6" type="ORF">IMG5_093040</name>
</gene>